<feature type="compositionally biased region" description="Basic and acidic residues" evidence="1">
    <location>
        <begin position="41"/>
        <end position="52"/>
    </location>
</feature>
<sequence length="125" mass="13882">MEAPKKRRGRPAKRKMDTKEEESRESGGRGGRMAGGGAGGTKERKTQPEKGGRWKGIPGSDRLVTGRSDGSGRGLSQREKWTCSEWSHRSSGIEEKEIESASSNRRVVDGREYTEREVCFAVRID</sequence>
<dbReference type="Proteomes" id="UP000019335">
    <property type="component" value="Unassembled WGS sequence"/>
</dbReference>
<protein>
    <submittedName>
        <fullName evidence="2">Uncharacterized protein</fullName>
    </submittedName>
</protein>
<comment type="caution">
    <text evidence="2">The sequence shown here is derived from an EMBL/GenBank/DDBJ whole genome shotgun (WGS) entry which is preliminary data.</text>
</comment>
<dbReference type="EMBL" id="AZIL01002776">
    <property type="protein sequence ID" value="EWM20819.1"/>
    <property type="molecule type" value="Genomic_DNA"/>
</dbReference>
<organism evidence="2 3">
    <name type="scientific">Nannochloropsis gaditana</name>
    <dbReference type="NCBI Taxonomy" id="72520"/>
    <lineage>
        <taxon>Eukaryota</taxon>
        <taxon>Sar</taxon>
        <taxon>Stramenopiles</taxon>
        <taxon>Ochrophyta</taxon>
        <taxon>Eustigmatophyceae</taxon>
        <taxon>Eustigmatales</taxon>
        <taxon>Monodopsidaceae</taxon>
        <taxon>Nannochloropsis</taxon>
    </lineage>
</organism>
<accession>W7T156</accession>
<feature type="compositionally biased region" description="Gly residues" evidence="1">
    <location>
        <begin position="28"/>
        <end position="40"/>
    </location>
</feature>
<feature type="compositionally biased region" description="Basic and acidic residues" evidence="1">
    <location>
        <begin position="76"/>
        <end position="99"/>
    </location>
</feature>
<evidence type="ECO:0000313" key="3">
    <source>
        <dbReference type="Proteomes" id="UP000019335"/>
    </source>
</evidence>
<gene>
    <name evidence="2" type="ORF">Naga_100519g1</name>
</gene>
<reference evidence="2 3" key="1">
    <citation type="journal article" date="2014" name="Mol. Plant">
        <title>Chromosome Scale Genome Assembly and Transcriptome Profiling of Nannochloropsis gaditana in Nitrogen Depletion.</title>
        <authorList>
            <person name="Corteggiani Carpinelli E."/>
            <person name="Telatin A."/>
            <person name="Vitulo N."/>
            <person name="Forcato C."/>
            <person name="D'Angelo M."/>
            <person name="Schiavon R."/>
            <person name="Vezzi A."/>
            <person name="Giacometti G.M."/>
            <person name="Morosinotto T."/>
            <person name="Valle G."/>
        </authorList>
    </citation>
    <scope>NUCLEOTIDE SEQUENCE [LARGE SCALE GENOMIC DNA]</scope>
    <source>
        <strain evidence="2 3">B-31</strain>
    </source>
</reference>
<feature type="region of interest" description="Disordered" evidence="1">
    <location>
        <begin position="1"/>
        <end position="106"/>
    </location>
</feature>
<feature type="compositionally biased region" description="Basic and acidic residues" evidence="1">
    <location>
        <begin position="14"/>
        <end position="27"/>
    </location>
</feature>
<evidence type="ECO:0000313" key="2">
    <source>
        <dbReference type="EMBL" id="EWM20820.1"/>
    </source>
</evidence>
<dbReference type="AlphaFoldDB" id="W7T156"/>
<proteinExistence type="predicted"/>
<feature type="compositionally biased region" description="Basic residues" evidence="1">
    <location>
        <begin position="1"/>
        <end position="13"/>
    </location>
</feature>
<name>W7T156_9STRA</name>
<evidence type="ECO:0000256" key="1">
    <source>
        <dbReference type="SAM" id="MobiDB-lite"/>
    </source>
</evidence>
<dbReference type="EMBL" id="AZIL01002776">
    <property type="protein sequence ID" value="EWM20820.1"/>
    <property type="molecule type" value="Genomic_DNA"/>
</dbReference>
<keyword evidence="3" id="KW-1185">Reference proteome</keyword>